<dbReference type="Proteomes" id="UP001499895">
    <property type="component" value="Unassembled WGS sequence"/>
</dbReference>
<feature type="region of interest" description="Disordered" evidence="1">
    <location>
        <begin position="295"/>
        <end position="326"/>
    </location>
</feature>
<dbReference type="Gene3D" id="3.90.76.10">
    <property type="entry name" value="Dipeptide-binding Protein, Domain 1"/>
    <property type="match status" value="1"/>
</dbReference>
<dbReference type="PIRSF" id="PIRSF002741">
    <property type="entry name" value="MppA"/>
    <property type="match status" value="1"/>
</dbReference>
<dbReference type="PANTHER" id="PTHR30290">
    <property type="entry name" value="PERIPLASMIC BINDING COMPONENT OF ABC TRANSPORTER"/>
    <property type="match status" value="1"/>
</dbReference>
<sequence length="634" mass="67170">MAPHPTRTRSPRRRSAALLAAGVLLPLPLLAGCGLGGGDEAGGSAAPPDIAAAPRAAVADKGTLRWAVDALPATLNTFQADADAATQRVAGAVLPTLFTQDERGRPQRDADYLSAAEVVQRQPRQVVLYKLNPRAVWSDGSALTAADFQAQWNALRGRDSAYWTARNAGYDRIDRVEQGANAQEVKVTFAKSFADWPSLFTPLYPKSVMGSPDGFNDGARNELKLSAGPFRVGARDNGEGTLTLVRDPKWWGERAKLDQLVLRAVPREERAAALAGGELDLADVTPAVAERITAANKPVKKQTADKAQKREGERTAAPKQPAPDPALRGLAVRRSLEPAYTHLALNGASGPLADERVRRAVARAIDREDLAAAVLKPLGLPAEPLGSHLFMAGQPGYEDNSDAIGGPDAKAARALLADAGWREKGPGRGATTRNPAPAKAAGADQKADSGGKAALAPVRMKDGKQLTLRFVLPEGSGAEPLRAVGERIARRLDTVGIHTEISKVADAGFFKDHIAAGAFDLALYSWPATAFPAADARPVFAKPQPAADGSLLVEQNYTRVGTDQIDQLFEQASTELDADVSRDLVGRADARIWAAAGSIPLYQRPELVAVRATVVNAGAFGMASPRYQDLGFRK</sequence>
<feature type="domain" description="Solute-binding protein family 5" evidence="2">
    <location>
        <begin position="125"/>
        <end position="537"/>
    </location>
</feature>
<dbReference type="PROSITE" id="PS51257">
    <property type="entry name" value="PROKAR_LIPOPROTEIN"/>
    <property type="match status" value="1"/>
</dbReference>
<evidence type="ECO:0000313" key="3">
    <source>
        <dbReference type="EMBL" id="GAA0481902.1"/>
    </source>
</evidence>
<dbReference type="Gene3D" id="3.10.105.10">
    <property type="entry name" value="Dipeptide-binding Protein, Domain 3"/>
    <property type="match status" value="1"/>
</dbReference>
<evidence type="ECO:0000256" key="1">
    <source>
        <dbReference type="SAM" id="MobiDB-lite"/>
    </source>
</evidence>
<reference evidence="3 4" key="1">
    <citation type="journal article" date="2019" name="Int. J. Syst. Evol. Microbiol.">
        <title>The Global Catalogue of Microorganisms (GCM) 10K type strain sequencing project: providing services to taxonomists for standard genome sequencing and annotation.</title>
        <authorList>
            <consortium name="The Broad Institute Genomics Platform"/>
            <consortium name="The Broad Institute Genome Sequencing Center for Infectious Disease"/>
            <person name="Wu L."/>
            <person name="Ma J."/>
        </authorList>
    </citation>
    <scope>NUCLEOTIDE SEQUENCE [LARGE SCALE GENOMIC DNA]</scope>
    <source>
        <strain evidence="3 4">JCM 10649</strain>
    </source>
</reference>
<dbReference type="CDD" id="cd08501">
    <property type="entry name" value="PBP2_Lpqw"/>
    <property type="match status" value="1"/>
</dbReference>
<dbReference type="InterPro" id="IPR000914">
    <property type="entry name" value="SBP_5_dom"/>
</dbReference>
<keyword evidence="4" id="KW-1185">Reference proteome</keyword>
<name>A0ABN1ARH7_9ACTN</name>
<dbReference type="InterPro" id="IPR039424">
    <property type="entry name" value="SBP_5"/>
</dbReference>
<feature type="compositionally biased region" description="Low complexity" evidence="1">
    <location>
        <begin position="435"/>
        <end position="452"/>
    </location>
</feature>
<feature type="compositionally biased region" description="Basic and acidic residues" evidence="1">
    <location>
        <begin position="302"/>
        <end position="316"/>
    </location>
</feature>
<dbReference type="Gene3D" id="3.40.190.10">
    <property type="entry name" value="Periplasmic binding protein-like II"/>
    <property type="match status" value="1"/>
</dbReference>
<evidence type="ECO:0000259" key="2">
    <source>
        <dbReference type="Pfam" id="PF00496"/>
    </source>
</evidence>
<dbReference type="RefSeq" id="WP_344094724.1">
    <property type="nucleotide sequence ID" value="NZ_BAAAHB010000073.1"/>
</dbReference>
<comment type="caution">
    <text evidence="3">The sequence shown here is derived from an EMBL/GenBank/DDBJ whole genome shotgun (WGS) entry which is preliminary data.</text>
</comment>
<accession>A0ABN1ARH7</accession>
<dbReference type="PANTHER" id="PTHR30290:SF65">
    <property type="entry name" value="MONOACYL PHOSPHATIDYLINOSITOL TETRAMANNOSIDE-BINDING PROTEIN LPQW-RELATED"/>
    <property type="match status" value="1"/>
</dbReference>
<protein>
    <recommendedName>
        <fullName evidence="2">Solute-binding protein family 5 domain-containing protein</fullName>
    </recommendedName>
</protein>
<dbReference type="SUPFAM" id="SSF53850">
    <property type="entry name" value="Periplasmic binding protein-like II"/>
    <property type="match status" value="1"/>
</dbReference>
<proteinExistence type="predicted"/>
<evidence type="ECO:0000313" key="4">
    <source>
        <dbReference type="Proteomes" id="UP001499895"/>
    </source>
</evidence>
<feature type="region of interest" description="Disordered" evidence="1">
    <location>
        <begin position="422"/>
        <end position="452"/>
    </location>
</feature>
<organism evidence="3 4">
    <name type="scientific">Streptomyces stramineus</name>
    <dbReference type="NCBI Taxonomy" id="173861"/>
    <lineage>
        <taxon>Bacteria</taxon>
        <taxon>Bacillati</taxon>
        <taxon>Actinomycetota</taxon>
        <taxon>Actinomycetes</taxon>
        <taxon>Kitasatosporales</taxon>
        <taxon>Streptomycetaceae</taxon>
        <taxon>Streptomyces</taxon>
    </lineage>
</organism>
<dbReference type="Pfam" id="PF00496">
    <property type="entry name" value="SBP_bac_5"/>
    <property type="match status" value="1"/>
</dbReference>
<gene>
    <name evidence="3" type="ORF">GCM10009544_49800</name>
</gene>
<dbReference type="InterPro" id="IPR030678">
    <property type="entry name" value="Peptide/Ni-bd"/>
</dbReference>
<dbReference type="EMBL" id="BAAAHB010000073">
    <property type="protein sequence ID" value="GAA0481902.1"/>
    <property type="molecule type" value="Genomic_DNA"/>
</dbReference>